<protein>
    <submittedName>
        <fullName evidence="1">Uncharacterized protein</fullName>
    </submittedName>
</protein>
<keyword evidence="2" id="KW-1185">Reference proteome</keyword>
<accession>A0AA38M121</accession>
<dbReference type="Proteomes" id="UP001168821">
    <property type="component" value="Unassembled WGS sequence"/>
</dbReference>
<dbReference type="AlphaFoldDB" id="A0AA38M121"/>
<name>A0AA38M121_9CUCU</name>
<dbReference type="EMBL" id="JALNTZ010000010">
    <property type="protein sequence ID" value="KAJ3639848.1"/>
    <property type="molecule type" value="Genomic_DNA"/>
</dbReference>
<reference evidence="1" key="1">
    <citation type="journal article" date="2023" name="G3 (Bethesda)">
        <title>Whole genome assemblies of Zophobas morio and Tenebrio molitor.</title>
        <authorList>
            <person name="Kaur S."/>
            <person name="Stinson S.A."/>
            <person name="diCenzo G.C."/>
        </authorList>
    </citation>
    <scope>NUCLEOTIDE SEQUENCE</scope>
    <source>
        <strain evidence="1">QUZm001</strain>
    </source>
</reference>
<comment type="caution">
    <text evidence="1">The sequence shown here is derived from an EMBL/GenBank/DDBJ whole genome shotgun (WGS) entry which is preliminary data.</text>
</comment>
<evidence type="ECO:0000313" key="2">
    <source>
        <dbReference type="Proteomes" id="UP001168821"/>
    </source>
</evidence>
<gene>
    <name evidence="1" type="ORF">Zmor_003183</name>
</gene>
<evidence type="ECO:0000313" key="1">
    <source>
        <dbReference type="EMBL" id="KAJ3639848.1"/>
    </source>
</evidence>
<sequence length="130" mass="14361">MVPLEASAMHVTLEPRRSATANSNVGCSEFAGHVPSVTAVTPAAYSQLRTYQVLQSRASRDSFYPGVNQWRRTGWAVGSGQWAVTSRKDHAGMRVTNARWTWSALCECVVIISFIITTGRKSILRMQFPS</sequence>
<proteinExistence type="predicted"/>
<organism evidence="1 2">
    <name type="scientific">Zophobas morio</name>
    <dbReference type="NCBI Taxonomy" id="2755281"/>
    <lineage>
        <taxon>Eukaryota</taxon>
        <taxon>Metazoa</taxon>
        <taxon>Ecdysozoa</taxon>
        <taxon>Arthropoda</taxon>
        <taxon>Hexapoda</taxon>
        <taxon>Insecta</taxon>
        <taxon>Pterygota</taxon>
        <taxon>Neoptera</taxon>
        <taxon>Endopterygota</taxon>
        <taxon>Coleoptera</taxon>
        <taxon>Polyphaga</taxon>
        <taxon>Cucujiformia</taxon>
        <taxon>Tenebrionidae</taxon>
        <taxon>Zophobas</taxon>
    </lineage>
</organism>